<protein>
    <submittedName>
        <fullName evidence="7">Peptidase M24</fullName>
    </submittedName>
</protein>
<feature type="domain" description="Peptidase M24" evidence="5">
    <location>
        <begin position="118"/>
        <end position="333"/>
    </location>
</feature>
<dbReference type="InterPro" id="IPR000994">
    <property type="entry name" value="Pept_M24"/>
</dbReference>
<keyword evidence="3" id="KW-0378">Hydrolase</keyword>
<evidence type="ECO:0000313" key="8">
    <source>
        <dbReference type="Proteomes" id="UP000008633"/>
    </source>
</evidence>
<dbReference type="PANTHER" id="PTHR46112">
    <property type="entry name" value="AMINOPEPTIDASE"/>
    <property type="match status" value="1"/>
</dbReference>
<dbReference type="GO" id="GO:0004177">
    <property type="term" value="F:aminopeptidase activity"/>
    <property type="evidence" value="ECO:0007669"/>
    <property type="project" value="UniProtKB-ARBA"/>
</dbReference>
<reference evidence="7 8" key="1">
    <citation type="journal article" date="2011" name="Stand. Genomic Sci.">
        <title>Complete genome sequence of Nitratifractor salsuginis type strain (E9I37-1).</title>
        <authorList>
            <person name="Anderson I."/>
            <person name="Sikorski J."/>
            <person name="Zeytun A."/>
            <person name="Nolan M."/>
            <person name="Lapidus A."/>
            <person name="Lucas S."/>
            <person name="Hammon N."/>
            <person name="Deshpande S."/>
            <person name="Cheng J.F."/>
            <person name="Tapia R."/>
            <person name="Han C."/>
            <person name="Goodwin L."/>
            <person name="Pitluck S."/>
            <person name="Liolios K."/>
            <person name="Pagani I."/>
            <person name="Ivanova N."/>
            <person name="Huntemann M."/>
            <person name="Mavromatis K."/>
            <person name="Ovchinikova G."/>
            <person name="Pati A."/>
            <person name="Chen A."/>
            <person name="Palaniappan K."/>
            <person name="Land M."/>
            <person name="Hauser L."/>
            <person name="Brambilla E.M."/>
            <person name="Ngatchou-Djao O.D."/>
            <person name="Rohde M."/>
            <person name="Tindall B.J."/>
            <person name="Goker M."/>
            <person name="Detter J.C."/>
            <person name="Woyke T."/>
            <person name="Bristow J."/>
            <person name="Eisen J.A."/>
            <person name="Markowitz V."/>
            <person name="Hugenholtz P."/>
            <person name="Klenk H.P."/>
            <person name="Kyrpides N.C."/>
        </authorList>
    </citation>
    <scope>NUCLEOTIDE SEQUENCE [LARGE SCALE GENOMIC DNA]</scope>
    <source>
        <strain evidence="8">DSM 16511 / JCM 12458 / E9I37-1</strain>
    </source>
</reference>
<dbReference type="Pfam" id="PF00557">
    <property type="entry name" value="Peptidase_M24"/>
    <property type="match status" value="1"/>
</dbReference>
<dbReference type="EMBL" id="CP002452">
    <property type="protein sequence ID" value="ADV46598.1"/>
    <property type="molecule type" value="Genomic_DNA"/>
</dbReference>
<sequence length="340" mass="38682">MKNILLRDESALYYECGYSCDNAIYLQLGDEAWFFTDGRYGVEAREAVRGAEVVVAWDILAAAAKRLKRSKVKRCAYDPKEWDCYAFGRLQAAGDIRWKAEPDWSHRKRIIKRPEEIELLAKAARLGAKSFDKIAKAFSKEGFGEDERSLHFLAERILRKEGKRELSFDPIVAIGPNAAKPHALPTRRKLKKGDLLLVDAGIKYKRYCSDRTRTARVVKGFDFGTLQRFKSRKMQRAYDTVLKAHDKAIEKARSGMEARKVDALARDVIEKAGFGEYFVHSTGHGVGLDIHEMPYISSRSRTRIEDGMVFTVEPGIYLPGAFGIRIEDMVVMRHGRAEIL</sequence>
<keyword evidence="2" id="KW-0479">Metal-binding</keyword>
<dbReference type="PRINTS" id="PR00599">
    <property type="entry name" value="MAPEPTIDASE"/>
</dbReference>
<dbReference type="InterPro" id="IPR001714">
    <property type="entry name" value="Pept_M24_MAP"/>
</dbReference>
<evidence type="ECO:0000256" key="1">
    <source>
        <dbReference type="ARBA" id="ARBA00022670"/>
    </source>
</evidence>
<dbReference type="PROSITE" id="PS00491">
    <property type="entry name" value="PROLINE_PEPTIDASE"/>
    <property type="match status" value="1"/>
</dbReference>
<keyword evidence="8" id="KW-1185">Reference proteome</keyword>
<dbReference type="PANTHER" id="PTHR46112:SF2">
    <property type="entry name" value="XAA-PRO AMINOPEPTIDASE P-RELATED"/>
    <property type="match status" value="1"/>
</dbReference>
<proteinExistence type="predicted"/>
<gene>
    <name evidence="7" type="ordered locus">Nitsa_1347</name>
</gene>
<evidence type="ECO:0000259" key="5">
    <source>
        <dbReference type="Pfam" id="PF00557"/>
    </source>
</evidence>
<feature type="domain" description="Creatinase N-terminal" evidence="6">
    <location>
        <begin position="4"/>
        <end position="93"/>
    </location>
</feature>
<accession>E6WZ86</accession>
<dbReference type="Proteomes" id="UP000008633">
    <property type="component" value="Chromosome"/>
</dbReference>
<dbReference type="Gene3D" id="3.90.230.10">
    <property type="entry name" value="Creatinase/methionine aminopeptidase superfamily"/>
    <property type="match status" value="1"/>
</dbReference>
<keyword evidence="1" id="KW-0645">Protease</keyword>
<dbReference type="RefSeq" id="WP_013554288.1">
    <property type="nucleotide sequence ID" value="NC_014935.1"/>
</dbReference>
<dbReference type="KEGG" id="nsa:Nitsa_1347"/>
<dbReference type="GO" id="GO:0006508">
    <property type="term" value="P:proteolysis"/>
    <property type="evidence" value="ECO:0007669"/>
    <property type="project" value="UniProtKB-KW"/>
</dbReference>
<evidence type="ECO:0000256" key="4">
    <source>
        <dbReference type="ARBA" id="ARBA00023049"/>
    </source>
</evidence>
<dbReference type="eggNOG" id="COG0006">
    <property type="taxonomic scope" value="Bacteria"/>
</dbReference>
<evidence type="ECO:0000256" key="2">
    <source>
        <dbReference type="ARBA" id="ARBA00022723"/>
    </source>
</evidence>
<dbReference type="InterPro" id="IPR000587">
    <property type="entry name" value="Creatinase_N"/>
</dbReference>
<name>E6WZ86_NITSE</name>
<keyword evidence="4" id="KW-0482">Metalloprotease</keyword>
<dbReference type="GO" id="GO:0008235">
    <property type="term" value="F:metalloexopeptidase activity"/>
    <property type="evidence" value="ECO:0007669"/>
    <property type="project" value="UniProtKB-ARBA"/>
</dbReference>
<dbReference type="STRING" id="749222.Nitsa_1347"/>
<evidence type="ECO:0000256" key="3">
    <source>
        <dbReference type="ARBA" id="ARBA00022801"/>
    </source>
</evidence>
<reference evidence="8" key="2">
    <citation type="submission" date="2011-01" db="EMBL/GenBank/DDBJ databases">
        <title>The complete genome of Nitratifractor salsuginis DSM 16511.</title>
        <authorList>
            <consortium name="US DOE Joint Genome Institute (JGI-PGF)"/>
            <person name="Lucas S."/>
            <person name="Copeland A."/>
            <person name="Lapidus A."/>
            <person name="Bruce D."/>
            <person name="Goodwin L."/>
            <person name="Pitluck S."/>
            <person name="Kyrpides N."/>
            <person name="Mavromatis K."/>
            <person name="Ivanova N."/>
            <person name="Mikhailova N."/>
            <person name="Zeytun A."/>
            <person name="Detter J.C."/>
            <person name="Tapia R."/>
            <person name="Han C."/>
            <person name="Land M."/>
            <person name="Hauser L."/>
            <person name="Markowitz V."/>
            <person name="Cheng J.-F."/>
            <person name="Hugenholtz P."/>
            <person name="Woyke T."/>
            <person name="Wu D."/>
            <person name="Tindall B."/>
            <person name="Schuetze A."/>
            <person name="Brambilla E."/>
            <person name="Klenk H.-P."/>
            <person name="Eisen J.A."/>
        </authorList>
    </citation>
    <scope>NUCLEOTIDE SEQUENCE [LARGE SCALE GENOMIC DNA]</scope>
    <source>
        <strain evidence="8">DSM 16511 / JCM 12458 / E9I37-1</strain>
    </source>
</reference>
<dbReference type="InterPro" id="IPR001131">
    <property type="entry name" value="Peptidase_M24B_aminopep-P_CS"/>
</dbReference>
<dbReference type="SUPFAM" id="SSF55920">
    <property type="entry name" value="Creatinase/aminopeptidase"/>
    <property type="match status" value="1"/>
</dbReference>
<dbReference type="HOGENOM" id="CLU_017266_4_0_7"/>
<dbReference type="Pfam" id="PF01321">
    <property type="entry name" value="Creatinase_N"/>
    <property type="match status" value="1"/>
</dbReference>
<dbReference type="SUPFAM" id="SSF53092">
    <property type="entry name" value="Creatinase/prolidase N-terminal domain"/>
    <property type="match status" value="1"/>
</dbReference>
<evidence type="ECO:0000313" key="7">
    <source>
        <dbReference type="EMBL" id="ADV46598.1"/>
    </source>
</evidence>
<dbReference type="CDD" id="cd01092">
    <property type="entry name" value="APP-like"/>
    <property type="match status" value="1"/>
</dbReference>
<dbReference type="AlphaFoldDB" id="E6WZ86"/>
<dbReference type="GO" id="GO:0046872">
    <property type="term" value="F:metal ion binding"/>
    <property type="evidence" value="ECO:0007669"/>
    <property type="project" value="UniProtKB-KW"/>
</dbReference>
<dbReference type="InterPro" id="IPR036005">
    <property type="entry name" value="Creatinase/aminopeptidase-like"/>
</dbReference>
<dbReference type="InterPro" id="IPR029149">
    <property type="entry name" value="Creatin/AminoP/Spt16_N"/>
</dbReference>
<evidence type="ECO:0000259" key="6">
    <source>
        <dbReference type="Pfam" id="PF01321"/>
    </source>
</evidence>
<organism evidence="7 8">
    <name type="scientific">Nitratifractor salsuginis (strain DSM 16511 / JCM 12458 / E9I37-1)</name>
    <dbReference type="NCBI Taxonomy" id="749222"/>
    <lineage>
        <taxon>Bacteria</taxon>
        <taxon>Pseudomonadati</taxon>
        <taxon>Campylobacterota</taxon>
        <taxon>Epsilonproteobacteria</taxon>
        <taxon>Campylobacterales</taxon>
        <taxon>Sulfurovaceae</taxon>
        <taxon>Nitratifractor</taxon>
    </lineage>
</organism>
<dbReference type="Gene3D" id="3.40.350.10">
    <property type="entry name" value="Creatinase/prolidase N-terminal domain"/>
    <property type="match status" value="1"/>
</dbReference>
<dbReference type="InterPro" id="IPR050659">
    <property type="entry name" value="Peptidase_M24B"/>
</dbReference>
<dbReference type="OrthoDB" id="9806388at2"/>